<dbReference type="Proteomes" id="UP000011607">
    <property type="component" value="Unassembled WGS sequence"/>
</dbReference>
<dbReference type="Pfam" id="PF09851">
    <property type="entry name" value="SHOCT"/>
    <property type="match status" value="1"/>
</dbReference>
<feature type="transmembrane region" description="Helical" evidence="2">
    <location>
        <begin position="12"/>
        <end position="31"/>
    </location>
</feature>
<proteinExistence type="predicted"/>
<protein>
    <recommendedName>
        <fullName evidence="3">SHOCT domain-containing protein</fullName>
    </recommendedName>
</protein>
<dbReference type="InterPro" id="IPR018649">
    <property type="entry name" value="SHOCT"/>
</dbReference>
<feature type="compositionally biased region" description="Basic and acidic residues" evidence="1">
    <location>
        <begin position="118"/>
        <end position="127"/>
    </location>
</feature>
<evidence type="ECO:0000256" key="1">
    <source>
        <dbReference type="SAM" id="MobiDB-lite"/>
    </source>
</evidence>
<accession>M0LBW7</accession>
<feature type="domain" description="SHOCT" evidence="3">
    <location>
        <begin position="79"/>
        <end position="103"/>
    </location>
</feature>
<dbReference type="OrthoDB" id="178074at2157"/>
<dbReference type="RefSeq" id="WP_006674094.1">
    <property type="nucleotide sequence ID" value="NZ_AOMA01000167.1"/>
</dbReference>
<keyword evidence="2" id="KW-0812">Transmembrane</keyword>
<evidence type="ECO:0000313" key="5">
    <source>
        <dbReference type="Proteomes" id="UP000011607"/>
    </source>
</evidence>
<keyword evidence="5" id="KW-1185">Reference proteome</keyword>
<evidence type="ECO:0000313" key="4">
    <source>
        <dbReference type="EMBL" id="EMA31066.1"/>
    </source>
</evidence>
<dbReference type="eggNOG" id="arCOG03912">
    <property type="taxonomic scope" value="Archaea"/>
</dbReference>
<feature type="transmembrane region" description="Helical" evidence="2">
    <location>
        <begin position="37"/>
        <end position="56"/>
    </location>
</feature>
<evidence type="ECO:0000256" key="2">
    <source>
        <dbReference type="SAM" id="Phobius"/>
    </source>
</evidence>
<reference evidence="4 5" key="1">
    <citation type="journal article" date="2014" name="PLoS Genet.">
        <title>Phylogenetically driven sequencing of extremely halophilic archaea reveals strategies for static and dynamic osmo-response.</title>
        <authorList>
            <person name="Becker E.A."/>
            <person name="Seitzer P.M."/>
            <person name="Tritt A."/>
            <person name="Larsen D."/>
            <person name="Krusor M."/>
            <person name="Yao A.I."/>
            <person name="Wu D."/>
            <person name="Madern D."/>
            <person name="Eisen J.A."/>
            <person name="Darling A.E."/>
            <person name="Facciotti M.T."/>
        </authorList>
    </citation>
    <scope>NUCLEOTIDE SEQUENCE [LARGE SCALE GENOMIC DNA]</scope>
    <source>
        <strain evidence="4 5">JCM 10879</strain>
    </source>
</reference>
<keyword evidence="2" id="KW-1133">Transmembrane helix</keyword>
<name>M0LBW7_9EURY</name>
<organism evidence="4 5">
    <name type="scientific">Halobiforma nitratireducens JCM 10879</name>
    <dbReference type="NCBI Taxonomy" id="1227454"/>
    <lineage>
        <taxon>Archaea</taxon>
        <taxon>Methanobacteriati</taxon>
        <taxon>Methanobacteriota</taxon>
        <taxon>Stenosarchaea group</taxon>
        <taxon>Halobacteria</taxon>
        <taxon>Halobacteriales</taxon>
        <taxon>Natrialbaceae</taxon>
        <taxon>Halobiforma</taxon>
    </lineage>
</organism>
<dbReference type="AlphaFoldDB" id="M0LBW7"/>
<feature type="compositionally biased region" description="Basic and acidic residues" evidence="1">
    <location>
        <begin position="138"/>
        <end position="155"/>
    </location>
</feature>
<comment type="caution">
    <text evidence="4">The sequence shown here is derived from an EMBL/GenBank/DDBJ whole genome shotgun (WGS) entry which is preliminary data.</text>
</comment>
<evidence type="ECO:0000259" key="3">
    <source>
        <dbReference type="Pfam" id="PF09851"/>
    </source>
</evidence>
<feature type="region of interest" description="Disordered" evidence="1">
    <location>
        <begin position="116"/>
        <end position="155"/>
    </location>
</feature>
<gene>
    <name evidence="4" type="ORF">C446_16040</name>
</gene>
<keyword evidence="2" id="KW-0472">Membrane</keyword>
<sequence>MTTHGSGGTLSVPAAVVIVALLAAFVALAVIDSSLAIIVAIFAFVFGGDILWGFAWETDERDGGSTADDASDDHEPEIDALERLRTRYADGELTDAEFERRLEMLLETETIADVEQFLEGKSDDAEGRPTAQSDEPPAGDRDWNRDDRNLERSSE</sequence>
<dbReference type="EMBL" id="AOMA01000167">
    <property type="protein sequence ID" value="EMA31066.1"/>
    <property type="molecule type" value="Genomic_DNA"/>
</dbReference>